<dbReference type="InterPro" id="IPR036390">
    <property type="entry name" value="WH_DNA-bd_sf"/>
</dbReference>
<dbReference type="OrthoDB" id="190787at2"/>
<dbReference type="SMART" id="SM00100">
    <property type="entry name" value="cNMP"/>
    <property type="match status" value="1"/>
</dbReference>
<dbReference type="GeneID" id="99744128"/>
<evidence type="ECO:0000256" key="1">
    <source>
        <dbReference type="ARBA" id="ARBA00023015"/>
    </source>
</evidence>
<evidence type="ECO:0000259" key="4">
    <source>
        <dbReference type="PROSITE" id="PS50042"/>
    </source>
</evidence>
<gene>
    <name evidence="6" type="ORF">B6D06_10220</name>
</gene>
<comment type="caution">
    <text evidence="6">The sequence shown here is derived from an EMBL/GenBank/DDBJ whole genome shotgun (WGS) entry which is preliminary data.</text>
</comment>
<dbReference type="PROSITE" id="PS50042">
    <property type="entry name" value="CNMP_BINDING_3"/>
    <property type="match status" value="1"/>
</dbReference>
<evidence type="ECO:0000313" key="7">
    <source>
        <dbReference type="Proteomes" id="UP000194968"/>
    </source>
</evidence>
<feature type="domain" description="Cyclic nucleotide-binding" evidence="4">
    <location>
        <begin position="22"/>
        <end position="143"/>
    </location>
</feature>
<protein>
    <submittedName>
        <fullName evidence="6">Diacylglyceryl transferase</fullName>
    </submittedName>
</protein>
<organism evidence="6 7">
    <name type="scientific">Gilliamella apis</name>
    <dbReference type="NCBI Taxonomy" id="1970738"/>
    <lineage>
        <taxon>Bacteria</taxon>
        <taxon>Pseudomonadati</taxon>
        <taxon>Pseudomonadota</taxon>
        <taxon>Gammaproteobacteria</taxon>
        <taxon>Orbales</taxon>
        <taxon>Orbaceae</taxon>
        <taxon>Gilliamella</taxon>
    </lineage>
</organism>
<dbReference type="AlphaFoldDB" id="A0A242NSE3"/>
<dbReference type="InterPro" id="IPR014710">
    <property type="entry name" value="RmlC-like_jellyroll"/>
</dbReference>
<reference evidence="6 7" key="1">
    <citation type="submission" date="2017-03" db="EMBL/GenBank/DDBJ databases">
        <title>Comparative genomics of honeybee gut symbionts reveal geographically distinct and subgroup specific antibiotic resistance.</title>
        <authorList>
            <person name="Ludvigsen J."/>
            <person name="Porcellato D."/>
            <person name="Labee-Lund T.M."/>
            <person name="Amdam G.V."/>
            <person name="Rudi K."/>
        </authorList>
    </citation>
    <scope>NUCLEOTIDE SEQUENCE [LARGE SCALE GENOMIC DNA]</scope>
    <source>
        <strain evidence="6 7">A-4-12</strain>
    </source>
</reference>
<dbReference type="InterPro" id="IPR012318">
    <property type="entry name" value="HTH_CRP"/>
</dbReference>
<dbReference type="GO" id="GO:0003700">
    <property type="term" value="F:DNA-binding transcription factor activity"/>
    <property type="evidence" value="ECO:0007669"/>
    <property type="project" value="TreeGrafter"/>
</dbReference>
<evidence type="ECO:0000313" key="6">
    <source>
        <dbReference type="EMBL" id="OTQ48253.1"/>
    </source>
</evidence>
<sequence length="237" mass="27063">MTFVKNIPTQDEILTWLNNVKMFDGLTTDALIPILENASYMEFSTGELISYEGMPFSGCSLVLAGKVEVFRNTYLGEEKVFGIFSPYELVAIAAVFMPHNRFPMTIRAKTNCSLLLLEKNSVLQVCMNNPIVMQRLLVQFSTKLYEQINNIDWLTSSSAEQRLAAYILSLSSKQDTSFVLPISRSQLATKLGIRYETLSRLISSWRKQKIIEIKLNQVTILKRTYLHQLTLPSQRSF</sequence>
<dbReference type="SUPFAM" id="SSF51206">
    <property type="entry name" value="cAMP-binding domain-like"/>
    <property type="match status" value="1"/>
</dbReference>
<accession>A0A242NSE3</accession>
<keyword evidence="6" id="KW-0808">Transferase</keyword>
<dbReference type="EMBL" id="NASK01000103">
    <property type="protein sequence ID" value="OTQ48253.1"/>
    <property type="molecule type" value="Genomic_DNA"/>
</dbReference>
<feature type="domain" description="HTH crp-type" evidence="5">
    <location>
        <begin position="157"/>
        <end position="224"/>
    </location>
</feature>
<dbReference type="InterPro" id="IPR000595">
    <property type="entry name" value="cNMP-bd_dom"/>
</dbReference>
<dbReference type="PRINTS" id="PR00034">
    <property type="entry name" value="HTHCRP"/>
</dbReference>
<dbReference type="SMART" id="SM00419">
    <property type="entry name" value="HTH_CRP"/>
    <property type="match status" value="1"/>
</dbReference>
<dbReference type="Gene3D" id="2.60.120.10">
    <property type="entry name" value="Jelly Rolls"/>
    <property type="match status" value="1"/>
</dbReference>
<keyword evidence="3" id="KW-0804">Transcription</keyword>
<dbReference type="GO" id="GO:0005829">
    <property type="term" value="C:cytosol"/>
    <property type="evidence" value="ECO:0007669"/>
    <property type="project" value="TreeGrafter"/>
</dbReference>
<dbReference type="CDD" id="cd00038">
    <property type="entry name" value="CAP_ED"/>
    <property type="match status" value="1"/>
</dbReference>
<evidence type="ECO:0000256" key="3">
    <source>
        <dbReference type="ARBA" id="ARBA00023163"/>
    </source>
</evidence>
<dbReference type="InterPro" id="IPR050397">
    <property type="entry name" value="Env_Response_Regulators"/>
</dbReference>
<proteinExistence type="predicted"/>
<dbReference type="InterPro" id="IPR018490">
    <property type="entry name" value="cNMP-bd_dom_sf"/>
</dbReference>
<name>A0A242NSE3_9GAMM</name>
<dbReference type="Pfam" id="PF13545">
    <property type="entry name" value="HTH_Crp_2"/>
    <property type="match status" value="1"/>
</dbReference>
<keyword evidence="1" id="KW-0805">Transcription regulation</keyword>
<evidence type="ECO:0000259" key="5">
    <source>
        <dbReference type="PROSITE" id="PS51063"/>
    </source>
</evidence>
<dbReference type="PROSITE" id="PS51063">
    <property type="entry name" value="HTH_CRP_2"/>
    <property type="match status" value="1"/>
</dbReference>
<dbReference type="Pfam" id="PF00027">
    <property type="entry name" value="cNMP_binding"/>
    <property type="match status" value="1"/>
</dbReference>
<dbReference type="GO" id="GO:0016740">
    <property type="term" value="F:transferase activity"/>
    <property type="evidence" value="ECO:0007669"/>
    <property type="project" value="UniProtKB-KW"/>
</dbReference>
<dbReference type="PANTHER" id="PTHR24567">
    <property type="entry name" value="CRP FAMILY TRANSCRIPTIONAL REGULATORY PROTEIN"/>
    <property type="match status" value="1"/>
</dbReference>
<dbReference type="RefSeq" id="WP_086321046.1">
    <property type="nucleotide sequence ID" value="NZ_CP132382.1"/>
</dbReference>
<dbReference type="Proteomes" id="UP000194968">
    <property type="component" value="Unassembled WGS sequence"/>
</dbReference>
<dbReference type="SUPFAM" id="SSF46785">
    <property type="entry name" value="Winged helix' DNA-binding domain"/>
    <property type="match status" value="1"/>
</dbReference>
<dbReference type="GO" id="GO:0003677">
    <property type="term" value="F:DNA binding"/>
    <property type="evidence" value="ECO:0007669"/>
    <property type="project" value="UniProtKB-KW"/>
</dbReference>
<evidence type="ECO:0000256" key="2">
    <source>
        <dbReference type="ARBA" id="ARBA00023125"/>
    </source>
</evidence>
<keyword evidence="2" id="KW-0238">DNA-binding</keyword>
<dbReference type="PANTHER" id="PTHR24567:SF26">
    <property type="entry name" value="REGULATORY PROTEIN YEIL"/>
    <property type="match status" value="1"/>
</dbReference>